<dbReference type="GO" id="GO:0016746">
    <property type="term" value="F:acyltransferase activity"/>
    <property type="evidence" value="ECO:0007669"/>
    <property type="project" value="UniProtKB-KW"/>
</dbReference>
<dbReference type="SMART" id="SM00563">
    <property type="entry name" value="PlsC"/>
    <property type="match status" value="1"/>
</dbReference>
<feature type="compositionally biased region" description="Polar residues" evidence="4">
    <location>
        <begin position="753"/>
        <end position="762"/>
    </location>
</feature>
<dbReference type="GO" id="GO:0005783">
    <property type="term" value="C:endoplasmic reticulum"/>
    <property type="evidence" value="ECO:0007669"/>
    <property type="project" value="TreeGrafter"/>
</dbReference>
<dbReference type="InterPro" id="IPR002123">
    <property type="entry name" value="Plipid/glycerol_acylTrfase"/>
</dbReference>
<keyword evidence="2" id="KW-0808">Transferase</keyword>
<organism evidence="6 7">
    <name type="scientific">Exophiala bonariae</name>
    <dbReference type="NCBI Taxonomy" id="1690606"/>
    <lineage>
        <taxon>Eukaryota</taxon>
        <taxon>Fungi</taxon>
        <taxon>Dikarya</taxon>
        <taxon>Ascomycota</taxon>
        <taxon>Pezizomycotina</taxon>
        <taxon>Eurotiomycetes</taxon>
        <taxon>Chaetothyriomycetidae</taxon>
        <taxon>Chaetothyriales</taxon>
        <taxon>Herpotrichiellaceae</taxon>
        <taxon>Exophiala</taxon>
    </lineage>
</organism>
<dbReference type="Pfam" id="PF16076">
    <property type="entry name" value="Acyltransf_C"/>
    <property type="match status" value="1"/>
</dbReference>
<sequence>MSVGPKQPALEPAAGFSLESKANRPDRVPLKKGEYSVASRAIALSTYFLSGALAINLSQFLGTPLSLINEDWYNAWIAFTKQSFGLLTMTLTQTFAPTKVIISGDASVRGQLLKSADGNLILDFPERLVLVANHQIYTDWLYLWWIAYCNGMHGRLYIILKESLKKIPILGWGMQLNQFIFLKRNWEQDKPNMATALQKLNKTTDPMWLLLFPEGTNLAPSTRAKSAAWAKKNNMTDMKHVLLPRSTGLHFCLDELRNSVDYIYDCTVAYEGVPRGQYAQDIFTLKAGYLEGRPPKSVSMYWRRFAIKDIPLHNEKAFDLWLTARWREKDLLMEQYLQSGKFPADNGATKYRSGKILRGCGHMTVPIQASKWYEFLQIFAPMGILAMVLFIFYGDLPQRFWKSINKQAVKSGTDDIKKAGLQAGRQAKSLSTSASGLTLDSFFDPDQQEETFRSGAMAVQNLITSPSAQKLLNSTDFIQQFLSDPQKMVNDSMTTKQQSFMQDMAKEEAKRQQKRGSTTAGSVRSGTSDVIRPQGAFWDALNAEEKNRTGTVVHRGQKAKFWDALDAEEKSRQAAAAPQPPKGTFWKDLNAAEAKREGRPPATTNNKGRFWENVKAEENSRYGTVVTLSSNASTAVGTISSGTTKGSAPKLGPKKTATSSIGPMKNPTKAVSISKSATTAKEQTKKPSPQSQAQAQAPIQKTKPILTSISSAPKSARAPASVKAATTQTQSPVKPSTTTSKTPSAATAGLKQKLTNGSTALSTGKKPKQPLASTIGKPTPPSTTTNTTTKKVIPPSPSPPKPKTTTAKTTVADTVGPPQKQPQKTIVSGKQLTKSTGKKPPPTATAATPAPKAPKASKASTAAGSIGTKKPAGLTANGPPNLKLKS</sequence>
<dbReference type="GeneID" id="89973371"/>
<feature type="compositionally biased region" description="Low complexity" evidence="4">
    <location>
        <begin position="803"/>
        <end position="812"/>
    </location>
</feature>
<feature type="compositionally biased region" description="Polar residues" evidence="4">
    <location>
        <begin position="636"/>
        <end position="646"/>
    </location>
</feature>
<gene>
    <name evidence="6" type="ORF">LTR84_005193</name>
</gene>
<feature type="compositionally biased region" description="Polar residues" evidence="4">
    <location>
        <begin position="515"/>
        <end position="528"/>
    </location>
</feature>
<feature type="region of interest" description="Disordered" evidence="4">
    <location>
        <begin position="508"/>
        <end position="531"/>
    </location>
</feature>
<dbReference type="CDD" id="cd07990">
    <property type="entry name" value="LPLAT_LCLAT1-like"/>
    <property type="match status" value="1"/>
</dbReference>
<feature type="domain" description="Phospholipid/glycerol acyltransferase" evidence="5">
    <location>
        <begin position="128"/>
        <end position="250"/>
    </location>
</feature>
<feature type="compositionally biased region" description="Low complexity" evidence="4">
    <location>
        <begin position="844"/>
        <end position="865"/>
    </location>
</feature>
<feature type="compositionally biased region" description="Low complexity" evidence="4">
    <location>
        <begin position="686"/>
        <end position="701"/>
    </location>
</feature>
<evidence type="ECO:0000313" key="6">
    <source>
        <dbReference type="EMBL" id="KAK5063117.1"/>
    </source>
</evidence>
<comment type="caution">
    <text evidence="6">The sequence shown here is derived from an EMBL/GenBank/DDBJ whole genome shotgun (WGS) entry which is preliminary data.</text>
</comment>
<dbReference type="Pfam" id="PF01553">
    <property type="entry name" value="Acyltransferase"/>
    <property type="match status" value="1"/>
</dbReference>
<proteinExistence type="inferred from homology"/>
<evidence type="ECO:0000256" key="2">
    <source>
        <dbReference type="ARBA" id="ARBA00022679"/>
    </source>
</evidence>
<feature type="compositionally biased region" description="Low complexity" evidence="4">
    <location>
        <begin position="708"/>
        <end position="748"/>
    </location>
</feature>
<accession>A0AAV9NT10</accession>
<evidence type="ECO:0000256" key="4">
    <source>
        <dbReference type="SAM" id="MobiDB-lite"/>
    </source>
</evidence>
<dbReference type="Proteomes" id="UP001358417">
    <property type="component" value="Unassembled WGS sequence"/>
</dbReference>
<name>A0AAV9NT10_9EURO</name>
<evidence type="ECO:0000313" key="7">
    <source>
        <dbReference type="Proteomes" id="UP001358417"/>
    </source>
</evidence>
<feature type="region of interest" description="Disordered" evidence="4">
    <location>
        <begin position="636"/>
        <end position="886"/>
    </location>
</feature>
<reference evidence="6 7" key="1">
    <citation type="submission" date="2023-08" db="EMBL/GenBank/DDBJ databases">
        <title>Black Yeasts Isolated from many extreme environments.</title>
        <authorList>
            <person name="Coleine C."/>
            <person name="Stajich J.E."/>
            <person name="Selbmann L."/>
        </authorList>
    </citation>
    <scope>NUCLEOTIDE SEQUENCE [LARGE SCALE GENOMIC DNA]</scope>
    <source>
        <strain evidence="6 7">CCFEE 5792</strain>
    </source>
</reference>
<dbReference type="PANTHER" id="PTHR10983">
    <property type="entry name" value="1-ACYLGLYCEROL-3-PHOSPHATE ACYLTRANSFERASE-RELATED"/>
    <property type="match status" value="1"/>
</dbReference>
<feature type="compositionally biased region" description="Low complexity" evidence="4">
    <location>
        <begin position="782"/>
        <end position="793"/>
    </location>
</feature>
<evidence type="ECO:0000259" key="5">
    <source>
        <dbReference type="SMART" id="SM00563"/>
    </source>
</evidence>
<dbReference type="GO" id="GO:0036149">
    <property type="term" value="P:phosphatidylinositol acyl-chain remodeling"/>
    <property type="evidence" value="ECO:0007669"/>
    <property type="project" value="TreeGrafter"/>
</dbReference>
<feature type="region of interest" description="Disordered" evidence="4">
    <location>
        <begin position="593"/>
        <end position="612"/>
    </location>
</feature>
<dbReference type="EMBL" id="JAVRRD010000002">
    <property type="protein sequence ID" value="KAK5063117.1"/>
    <property type="molecule type" value="Genomic_DNA"/>
</dbReference>
<feature type="compositionally biased region" description="Polar residues" evidence="4">
    <location>
        <begin position="669"/>
        <end position="681"/>
    </location>
</feature>
<dbReference type="AlphaFoldDB" id="A0AAV9NT10"/>
<dbReference type="PANTHER" id="PTHR10983:SF16">
    <property type="entry name" value="LYSOCARDIOLIPIN ACYLTRANSFERASE 1"/>
    <property type="match status" value="1"/>
</dbReference>
<dbReference type="InterPro" id="IPR032098">
    <property type="entry name" value="Acyltransf_C"/>
</dbReference>
<dbReference type="SUPFAM" id="SSF69593">
    <property type="entry name" value="Glycerol-3-phosphate (1)-acyltransferase"/>
    <property type="match status" value="1"/>
</dbReference>
<keyword evidence="3" id="KW-0012">Acyltransferase</keyword>
<evidence type="ECO:0000256" key="3">
    <source>
        <dbReference type="ARBA" id="ARBA00023315"/>
    </source>
</evidence>
<comment type="similarity">
    <text evidence="1">Belongs to the 1-acyl-sn-glycerol-3-phosphate acyltransferase family.</text>
</comment>
<keyword evidence="7" id="KW-1185">Reference proteome</keyword>
<dbReference type="RefSeq" id="XP_064711389.1">
    <property type="nucleotide sequence ID" value="XM_064848765.1"/>
</dbReference>
<feature type="compositionally biased region" description="Polar residues" evidence="4">
    <location>
        <begin position="821"/>
        <end position="832"/>
    </location>
</feature>
<evidence type="ECO:0000256" key="1">
    <source>
        <dbReference type="ARBA" id="ARBA00008655"/>
    </source>
</evidence>
<protein>
    <recommendedName>
        <fullName evidence="5">Phospholipid/glycerol acyltransferase domain-containing protein</fullName>
    </recommendedName>
</protein>